<dbReference type="SMART" id="SM00607">
    <property type="entry name" value="FTP"/>
    <property type="match status" value="1"/>
</dbReference>
<feature type="non-terminal residue" evidence="10">
    <location>
        <position position="195"/>
    </location>
</feature>
<evidence type="ECO:0000256" key="5">
    <source>
        <dbReference type="ARBA" id="ARBA00022734"/>
    </source>
</evidence>
<dbReference type="SUPFAM" id="SSF49785">
    <property type="entry name" value="Galactose-binding domain-like"/>
    <property type="match status" value="1"/>
</dbReference>
<proteinExistence type="inferred from homology"/>
<keyword evidence="5" id="KW-0430">Lectin</keyword>
<dbReference type="Proteomes" id="UP001634394">
    <property type="component" value="Unassembled WGS sequence"/>
</dbReference>
<protein>
    <recommendedName>
        <fullName evidence="9">Fucolectin tachylectin-4 pentraxin-1 domain-containing protein</fullName>
    </recommendedName>
</protein>
<evidence type="ECO:0000256" key="6">
    <source>
        <dbReference type="ARBA" id="ARBA00022837"/>
    </source>
</evidence>
<dbReference type="InterPro" id="IPR008979">
    <property type="entry name" value="Galactose-bd-like_sf"/>
</dbReference>
<dbReference type="GO" id="GO:0001868">
    <property type="term" value="P:regulation of complement activation, lectin pathway"/>
    <property type="evidence" value="ECO:0007669"/>
    <property type="project" value="UniProtKB-ARBA"/>
</dbReference>
<dbReference type="InterPro" id="IPR006585">
    <property type="entry name" value="FTP1"/>
</dbReference>
<evidence type="ECO:0000259" key="9">
    <source>
        <dbReference type="SMART" id="SM00607"/>
    </source>
</evidence>
<dbReference type="GO" id="GO:0042806">
    <property type="term" value="F:fucose binding"/>
    <property type="evidence" value="ECO:0007669"/>
    <property type="project" value="UniProtKB-ARBA"/>
</dbReference>
<comment type="caution">
    <text evidence="10">The sequence shown here is derived from an EMBL/GenBank/DDBJ whole genome shotgun (WGS) entry which is preliminary data.</text>
</comment>
<dbReference type="Gene3D" id="2.60.120.260">
    <property type="entry name" value="Galactose-binding domain-like"/>
    <property type="match status" value="1"/>
</dbReference>
<keyword evidence="7" id="KW-1015">Disulfide bond</keyword>
<evidence type="ECO:0000256" key="3">
    <source>
        <dbReference type="ARBA" id="ARBA00011233"/>
    </source>
</evidence>
<sequence>MVNLALYKSANQSTTLNYNGFNWTADKAVDGNSSGRKPDTSRTCSATARTESDQNHTWEVDLGVNINVKTITVYGRSDGAGVQINGVRLFIGNHSGPWNYGQEVRSDPPNNTGNIRYVFKPHDTIARFISLMRQGYILTICEVTVEGECIRGTYGYGCNDTCGKCYKGDTSCSLTDGRCVEGCEAGWLGDTCKLS</sequence>
<dbReference type="AlphaFoldDB" id="A0ABD3X2U7"/>
<evidence type="ECO:0000313" key="11">
    <source>
        <dbReference type="Proteomes" id="UP001634394"/>
    </source>
</evidence>
<evidence type="ECO:0000256" key="2">
    <source>
        <dbReference type="ARBA" id="ARBA00010147"/>
    </source>
</evidence>
<dbReference type="PANTHER" id="PTHR45713">
    <property type="entry name" value="FTP DOMAIN-CONTAINING PROTEIN"/>
    <property type="match status" value="1"/>
</dbReference>
<dbReference type="InterPro" id="IPR000421">
    <property type="entry name" value="FA58C"/>
</dbReference>
<keyword evidence="4" id="KW-0479">Metal-binding</keyword>
<dbReference type="Pfam" id="PF00754">
    <property type="entry name" value="F5_F8_type_C"/>
    <property type="match status" value="1"/>
</dbReference>
<reference evidence="10 11" key="1">
    <citation type="submission" date="2024-11" db="EMBL/GenBank/DDBJ databases">
        <title>Chromosome-level genome assembly of the freshwater bivalve Anodonta woodiana.</title>
        <authorList>
            <person name="Chen X."/>
        </authorList>
    </citation>
    <scope>NUCLEOTIDE SEQUENCE [LARGE SCALE GENOMIC DNA]</scope>
    <source>
        <strain evidence="10">MN2024</strain>
        <tissue evidence="10">Gills</tissue>
    </source>
</reference>
<feature type="domain" description="Fucolectin tachylectin-4 pentraxin-1" evidence="9">
    <location>
        <begin position="1"/>
        <end position="148"/>
    </location>
</feature>
<keyword evidence="6" id="KW-0106">Calcium</keyword>
<feature type="region of interest" description="Disordered" evidence="8">
    <location>
        <begin position="28"/>
        <end position="50"/>
    </location>
</feature>
<dbReference type="PANTHER" id="PTHR45713:SF6">
    <property type="entry name" value="F5_8 TYPE C DOMAIN-CONTAINING PROTEIN"/>
    <property type="match status" value="1"/>
</dbReference>
<gene>
    <name evidence="10" type="ORF">ACJMK2_032217</name>
</gene>
<feature type="compositionally biased region" description="Polar residues" evidence="8">
    <location>
        <begin position="31"/>
        <end position="49"/>
    </location>
</feature>
<comment type="subunit">
    <text evidence="3">Homotrimer.</text>
</comment>
<evidence type="ECO:0000256" key="8">
    <source>
        <dbReference type="SAM" id="MobiDB-lite"/>
    </source>
</evidence>
<organism evidence="10 11">
    <name type="scientific">Sinanodonta woodiana</name>
    <name type="common">Chinese pond mussel</name>
    <name type="synonym">Anodonta woodiana</name>
    <dbReference type="NCBI Taxonomy" id="1069815"/>
    <lineage>
        <taxon>Eukaryota</taxon>
        <taxon>Metazoa</taxon>
        <taxon>Spiralia</taxon>
        <taxon>Lophotrochozoa</taxon>
        <taxon>Mollusca</taxon>
        <taxon>Bivalvia</taxon>
        <taxon>Autobranchia</taxon>
        <taxon>Heteroconchia</taxon>
        <taxon>Palaeoheterodonta</taxon>
        <taxon>Unionida</taxon>
        <taxon>Unionoidea</taxon>
        <taxon>Unionidae</taxon>
        <taxon>Unioninae</taxon>
        <taxon>Sinanodonta</taxon>
    </lineage>
</organism>
<dbReference type="GO" id="GO:0010185">
    <property type="term" value="P:regulation of cellular defense response"/>
    <property type="evidence" value="ECO:0007669"/>
    <property type="project" value="UniProtKB-ARBA"/>
</dbReference>
<evidence type="ECO:0000313" key="10">
    <source>
        <dbReference type="EMBL" id="KAL3879941.1"/>
    </source>
</evidence>
<evidence type="ECO:0000256" key="4">
    <source>
        <dbReference type="ARBA" id="ARBA00022723"/>
    </source>
</evidence>
<evidence type="ECO:0000256" key="7">
    <source>
        <dbReference type="ARBA" id="ARBA00023157"/>
    </source>
</evidence>
<comment type="function">
    <text evidence="1">Acts as a defensive agent. Recognizes blood group fucosylated oligosaccharides including A, B, H and Lewis B-type antigens. Does not recognize Lewis A antigen and has low affinity for monovalent haptens.</text>
</comment>
<dbReference type="GO" id="GO:0046872">
    <property type="term" value="F:metal ion binding"/>
    <property type="evidence" value="ECO:0007669"/>
    <property type="project" value="UniProtKB-KW"/>
</dbReference>
<accession>A0ABD3X2U7</accession>
<dbReference type="InterPro" id="IPR051941">
    <property type="entry name" value="BG_Antigen-Binding_Lectin"/>
</dbReference>
<dbReference type="EMBL" id="JBJQND010000004">
    <property type="protein sequence ID" value="KAL3879941.1"/>
    <property type="molecule type" value="Genomic_DNA"/>
</dbReference>
<comment type="similarity">
    <text evidence="2">Belongs to the fucolectin family.</text>
</comment>
<keyword evidence="11" id="KW-1185">Reference proteome</keyword>
<name>A0ABD3X2U7_SINWO</name>
<evidence type="ECO:0000256" key="1">
    <source>
        <dbReference type="ARBA" id="ARBA00002219"/>
    </source>
</evidence>